<dbReference type="Proteomes" id="UP000749646">
    <property type="component" value="Unassembled WGS sequence"/>
</dbReference>
<dbReference type="AlphaFoldDB" id="A0A9P6M9M8"/>
<organism evidence="2 3">
    <name type="scientific">Modicella reniformis</name>
    <dbReference type="NCBI Taxonomy" id="1440133"/>
    <lineage>
        <taxon>Eukaryota</taxon>
        <taxon>Fungi</taxon>
        <taxon>Fungi incertae sedis</taxon>
        <taxon>Mucoromycota</taxon>
        <taxon>Mortierellomycotina</taxon>
        <taxon>Mortierellomycetes</taxon>
        <taxon>Mortierellales</taxon>
        <taxon>Mortierellaceae</taxon>
        <taxon>Modicella</taxon>
    </lineage>
</organism>
<evidence type="ECO:0000313" key="2">
    <source>
        <dbReference type="EMBL" id="KAF9983078.1"/>
    </source>
</evidence>
<keyword evidence="1" id="KW-0732">Signal</keyword>
<accession>A0A9P6M9M8</accession>
<evidence type="ECO:0000256" key="1">
    <source>
        <dbReference type="SAM" id="SignalP"/>
    </source>
</evidence>
<name>A0A9P6M9M8_9FUNG</name>
<protein>
    <submittedName>
        <fullName evidence="2">Uncharacterized protein</fullName>
    </submittedName>
</protein>
<feature type="signal peptide" evidence="1">
    <location>
        <begin position="1"/>
        <end position="18"/>
    </location>
</feature>
<dbReference type="EMBL" id="JAAAHW010003516">
    <property type="protein sequence ID" value="KAF9983078.1"/>
    <property type="molecule type" value="Genomic_DNA"/>
</dbReference>
<evidence type="ECO:0000313" key="3">
    <source>
        <dbReference type="Proteomes" id="UP000749646"/>
    </source>
</evidence>
<sequence>MLLLKALLLVCSATAVLARGKVDAIMSGACLVGQDTSKHNAQGEDVFKDPRNHPAAVASILAFSADRAEFRPREKGVITDEKVYDHFLKDVANFPGFRAQHQQTQQLNLQGSRVQFKKEVANKYQSDRNDPWEVARLLESLLPQEMDKENQRWLLNYVIVNSKQDNQQRPEQQEISVEIGSILLSKNSNSDKTKIEPQTAEMTMHAYVAKADNLKQHSSELSKRIRTMTVQKALRELATNGGDDGLVYEEEDTEDLEAWFRGLFTPLDLPTRHFPVSKWVVQY</sequence>
<feature type="chain" id="PRO_5040138024" evidence="1">
    <location>
        <begin position="19"/>
        <end position="283"/>
    </location>
</feature>
<proteinExistence type="predicted"/>
<gene>
    <name evidence="2" type="ORF">BGZ65_002214</name>
</gene>
<reference evidence="2" key="1">
    <citation type="journal article" date="2020" name="Fungal Divers.">
        <title>Resolving the Mortierellaceae phylogeny through synthesis of multi-gene phylogenetics and phylogenomics.</title>
        <authorList>
            <person name="Vandepol N."/>
            <person name="Liber J."/>
            <person name="Desiro A."/>
            <person name="Na H."/>
            <person name="Kennedy M."/>
            <person name="Barry K."/>
            <person name="Grigoriev I.V."/>
            <person name="Miller A.N."/>
            <person name="O'Donnell K."/>
            <person name="Stajich J.E."/>
            <person name="Bonito G."/>
        </authorList>
    </citation>
    <scope>NUCLEOTIDE SEQUENCE</scope>
    <source>
        <strain evidence="2">MES-2147</strain>
    </source>
</reference>
<comment type="caution">
    <text evidence="2">The sequence shown here is derived from an EMBL/GenBank/DDBJ whole genome shotgun (WGS) entry which is preliminary data.</text>
</comment>
<dbReference type="OrthoDB" id="2441166at2759"/>
<keyword evidence="3" id="KW-1185">Reference proteome</keyword>